<evidence type="ECO:0000259" key="11">
    <source>
        <dbReference type="PROSITE" id="PS51709"/>
    </source>
</evidence>
<evidence type="ECO:0000256" key="5">
    <source>
        <dbReference type="ARBA" id="ARBA00022723"/>
    </source>
</evidence>
<evidence type="ECO:0000256" key="8">
    <source>
        <dbReference type="ARBA" id="ARBA00022842"/>
    </source>
</evidence>
<dbReference type="Pfam" id="PF01926">
    <property type="entry name" value="MMR_HSR1"/>
    <property type="match status" value="1"/>
</dbReference>
<evidence type="ECO:0000313" key="12">
    <source>
        <dbReference type="EMBL" id="EKC45969.1"/>
    </source>
</evidence>
<reference evidence="12" key="1">
    <citation type="journal article" date="2013" name="Environ. Microbiol.">
        <title>Microbiota from the distal guts of lean and obese adolescents exhibit partial functional redundancy besides clear differences in community structure.</title>
        <authorList>
            <person name="Ferrer M."/>
            <person name="Ruiz A."/>
            <person name="Lanza F."/>
            <person name="Haange S.B."/>
            <person name="Oberbach A."/>
            <person name="Till H."/>
            <person name="Bargiela R."/>
            <person name="Campoy C."/>
            <person name="Segura M.T."/>
            <person name="Richter M."/>
            <person name="von Bergen M."/>
            <person name="Seifert J."/>
            <person name="Suarez A."/>
        </authorList>
    </citation>
    <scope>NUCLEOTIDE SEQUENCE</scope>
</reference>
<evidence type="ECO:0000256" key="7">
    <source>
        <dbReference type="ARBA" id="ARBA00022801"/>
    </source>
</evidence>
<keyword evidence="7 12" id="KW-0378">Hydrolase</keyword>
<accession>K1RQZ5</accession>
<dbReference type="CDD" id="cd04164">
    <property type="entry name" value="trmE"/>
    <property type="match status" value="1"/>
</dbReference>
<keyword evidence="9" id="KW-0630">Potassium</keyword>
<dbReference type="InterPro" id="IPR027368">
    <property type="entry name" value="MnmE_dom2"/>
</dbReference>
<evidence type="ECO:0000256" key="4">
    <source>
        <dbReference type="ARBA" id="ARBA00022694"/>
    </source>
</evidence>
<dbReference type="InterPro" id="IPR004520">
    <property type="entry name" value="GTPase_MnmE"/>
</dbReference>
<dbReference type="InterPro" id="IPR006073">
    <property type="entry name" value="GTP-bd"/>
</dbReference>
<gene>
    <name evidence="12" type="ORF">OBE_16564</name>
</gene>
<evidence type="ECO:0000256" key="6">
    <source>
        <dbReference type="ARBA" id="ARBA00022741"/>
    </source>
</evidence>
<dbReference type="SUPFAM" id="SSF116878">
    <property type="entry name" value="TrmE connector domain"/>
    <property type="match status" value="1"/>
</dbReference>
<dbReference type="GO" id="GO:0005525">
    <property type="term" value="F:GTP binding"/>
    <property type="evidence" value="ECO:0007669"/>
    <property type="project" value="UniProtKB-KW"/>
</dbReference>
<dbReference type="InterPro" id="IPR018948">
    <property type="entry name" value="GTP-bd_TrmE_N"/>
</dbReference>
<name>K1RQZ5_9ZZZZ</name>
<dbReference type="GO" id="GO:0009507">
    <property type="term" value="C:chloroplast"/>
    <property type="evidence" value="ECO:0007669"/>
    <property type="project" value="UniProtKB-SubCell"/>
</dbReference>
<organism evidence="12">
    <name type="scientific">human gut metagenome</name>
    <dbReference type="NCBI Taxonomy" id="408170"/>
    <lineage>
        <taxon>unclassified sequences</taxon>
        <taxon>metagenomes</taxon>
        <taxon>organismal metagenomes</taxon>
    </lineage>
</organism>
<dbReference type="GO" id="GO:0002098">
    <property type="term" value="P:tRNA wobble uridine modification"/>
    <property type="evidence" value="ECO:0007669"/>
    <property type="project" value="TreeGrafter"/>
</dbReference>
<dbReference type="SUPFAM" id="SSF103025">
    <property type="entry name" value="Folate-binding domain"/>
    <property type="match status" value="1"/>
</dbReference>
<feature type="domain" description="TrmE-type G" evidence="11">
    <location>
        <begin position="217"/>
        <end position="372"/>
    </location>
</feature>
<dbReference type="FunFam" id="3.40.50.300:FF:000494">
    <property type="entry name" value="tRNA modification GTPase MnmE"/>
    <property type="match status" value="1"/>
</dbReference>
<dbReference type="PANTHER" id="PTHR42714">
    <property type="entry name" value="TRNA MODIFICATION GTPASE GTPBP3"/>
    <property type="match status" value="1"/>
</dbReference>
<dbReference type="NCBIfam" id="TIGR00231">
    <property type="entry name" value="small_GTP"/>
    <property type="match status" value="1"/>
</dbReference>
<comment type="similarity">
    <text evidence="2">Belongs to the TRAFAC class TrmE-Era-EngA-EngB-Septin-like GTPase superfamily. TrmE GTPase family.</text>
</comment>
<dbReference type="InterPro" id="IPR005225">
    <property type="entry name" value="Small_GTP-bd"/>
</dbReference>
<dbReference type="FunFam" id="3.30.1360.120:FF:000003">
    <property type="entry name" value="tRNA modification GTPase MnmE"/>
    <property type="match status" value="1"/>
</dbReference>
<comment type="subcellular location">
    <subcellularLocation>
        <location evidence="1">Plastid</location>
        <location evidence="1">Chloroplast</location>
    </subcellularLocation>
</comment>
<dbReference type="HAMAP" id="MF_00379">
    <property type="entry name" value="GTPase_MnmE"/>
    <property type="match status" value="1"/>
</dbReference>
<dbReference type="InterPro" id="IPR025867">
    <property type="entry name" value="MnmE_helical"/>
</dbReference>
<dbReference type="InterPro" id="IPR027266">
    <property type="entry name" value="TrmE/GcvT-like"/>
</dbReference>
<proteinExistence type="inferred from homology"/>
<evidence type="ECO:0000256" key="1">
    <source>
        <dbReference type="ARBA" id="ARBA00004229"/>
    </source>
</evidence>
<keyword evidence="10" id="KW-0342">GTP-binding</keyword>
<keyword evidence="8" id="KW-0460">Magnesium</keyword>
<dbReference type="EC" id="3.6.-.-" evidence="12"/>
<keyword evidence="4" id="KW-0819">tRNA processing</keyword>
<dbReference type="AlphaFoldDB" id="K1RQZ5"/>
<dbReference type="EMBL" id="AJWZ01011233">
    <property type="protein sequence ID" value="EKC45969.1"/>
    <property type="molecule type" value="Genomic_DNA"/>
</dbReference>
<dbReference type="Gene3D" id="3.40.50.300">
    <property type="entry name" value="P-loop containing nucleotide triphosphate hydrolases"/>
    <property type="match status" value="1"/>
</dbReference>
<comment type="caution">
    <text evidence="12">The sequence shown here is derived from an EMBL/GenBank/DDBJ whole genome shotgun (WGS) entry which is preliminary data.</text>
</comment>
<dbReference type="Pfam" id="PF12631">
    <property type="entry name" value="MnmE_helical"/>
    <property type="match status" value="1"/>
</dbReference>
<dbReference type="GO" id="GO:0042802">
    <property type="term" value="F:identical protein binding"/>
    <property type="evidence" value="ECO:0007669"/>
    <property type="project" value="UniProtKB-ARBA"/>
</dbReference>
<dbReference type="GO" id="GO:0030488">
    <property type="term" value="P:tRNA methylation"/>
    <property type="evidence" value="ECO:0007669"/>
    <property type="project" value="TreeGrafter"/>
</dbReference>
<keyword evidence="6" id="KW-0547">Nucleotide-binding</keyword>
<dbReference type="NCBIfam" id="TIGR00450">
    <property type="entry name" value="mnmE_trmE_thdF"/>
    <property type="match status" value="1"/>
</dbReference>
<evidence type="ECO:0000256" key="9">
    <source>
        <dbReference type="ARBA" id="ARBA00022958"/>
    </source>
</evidence>
<evidence type="ECO:0000256" key="3">
    <source>
        <dbReference type="ARBA" id="ARBA00022490"/>
    </source>
</evidence>
<dbReference type="GO" id="GO:0005829">
    <property type="term" value="C:cytosol"/>
    <property type="evidence" value="ECO:0007669"/>
    <property type="project" value="TreeGrafter"/>
</dbReference>
<protein>
    <submittedName>
        <fullName evidence="12">tRNA modification GTPase TrmE</fullName>
        <ecNumber evidence="12">3.6.-.-</ecNumber>
    </submittedName>
</protein>
<dbReference type="GO" id="GO:0003924">
    <property type="term" value="F:GTPase activity"/>
    <property type="evidence" value="ECO:0007669"/>
    <property type="project" value="InterPro"/>
</dbReference>
<dbReference type="Gene3D" id="3.30.1360.120">
    <property type="entry name" value="Probable tRNA modification gtpase trme, domain 1"/>
    <property type="match status" value="1"/>
</dbReference>
<keyword evidence="3" id="KW-0963">Cytoplasm</keyword>
<dbReference type="SUPFAM" id="SSF52540">
    <property type="entry name" value="P-loop containing nucleoside triphosphate hydrolases"/>
    <property type="match status" value="1"/>
</dbReference>
<dbReference type="InterPro" id="IPR031168">
    <property type="entry name" value="G_TrmE"/>
</dbReference>
<sequence>MNDTIAAISTAMGVGAISIIRVSGKDSIKIVNEIFTGKDLNEVPTHTIHYGHIVDEKIPIDEVLITVMKSPKTYTKEDIVEINCHGGINTTNKILETVLNHGARLAEPGEFTKRAFLNGRLDLSQSEAVMDVINSKSNDDRILALKSLEGQTTKKIKKFRAELNDLISHIEVNIDFPEYNDIEVMTKNKIEKKLKNQITELKKIIEQSEDRQIIKAGIKTLIVGRPNVGKSSILNNLLEYDKAIVTNIEGTTRDIVEGNILLKGIPLNIIDTAGIRKTSDVIEQIGVKKSLSLINEADLVLVVLNGNEEITSEDLEILDKTKDKTSIVVINKSDLPQKINKDLLTNRIVVESTTTNEFGLENLKSKIIKMFNLDQISTLDQTYLNNARQLSLAKKALSSLEEAEKSSINNVPVDLIQIDLMDAFTKLGEIIGITYSEEVINNLFKNFCVGK</sequence>
<dbReference type="GO" id="GO:0046872">
    <property type="term" value="F:metal ion binding"/>
    <property type="evidence" value="ECO:0007669"/>
    <property type="project" value="UniProtKB-KW"/>
</dbReference>
<dbReference type="PANTHER" id="PTHR42714:SF2">
    <property type="entry name" value="TRNA MODIFICATION GTPASE GTPBP3, MITOCHONDRIAL"/>
    <property type="match status" value="1"/>
</dbReference>
<dbReference type="Pfam" id="PF10396">
    <property type="entry name" value="TrmE_N"/>
    <property type="match status" value="1"/>
</dbReference>
<evidence type="ECO:0000256" key="2">
    <source>
        <dbReference type="ARBA" id="ARBA00011043"/>
    </source>
</evidence>
<evidence type="ECO:0000256" key="10">
    <source>
        <dbReference type="ARBA" id="ARBA00023134"/>
    </source>
</evidence>
<dbReference type="Gene3D" id="1.20.120.430">
    <property type="entry name" value="tRNA modification GTPase MnmE domain 2"/>
    <property type="match status" value="1"/>
</dbReference>
<dbReference type="PROSITE" id="PS51709">
    <property type="entry name" value="G_TRME"/>
    <property type="match status" value="1"/>
</dbReference>
<dbReference type="CDD" id="cd14858">
    <property type="entry name" value="TrmE_N"/>
    <property type="match status" value="1"/>
</dbReference>
<keyword evidence="5" id="KW-0479">Metal-binding</keyword>
<dbReference type="InterPro" id="IPR027417">
    <property type="entry name" value="P-loop_NTPase"/>
</dbReference>